<feature type="compositionally biased region" description="Basic and acidic residues" evidence="2">
    <location>
        <begin position="760"/>
        <end position="774"/>
    </location>
</feature>
<feature type="transmembrane region" description="Helical" evidence="3">
    <location>
        <begin position="294"/>
        <end position="313"/>
    </location>
</feature>
<dbReference type="EMBL" id="ASPP01000760">
    <property type="protein sequence ID" value="ETO36340.1"/>
    <property type="molecule type" value="Genomic_DNA"/>
</dbReference>
<keyword evidence="3" id="KW-0472">Membrane</keyword>
<evidence type="ECO:0000256" key="1">
    <source>
        <dbReference type="SAM" id="Coils"/>
    </source>
</evidence>
<keyword evidence="5" id="KW-1185">Reference proteome</keyword>
<organism evidence="4 5">
    <name type="scientific">Reticulomyxa filosa</name>
    <dbReference type="NCBI Taxonomy" id="46433"/>
    <lineage>
        <taxon>Eukaryota</taxon>
        <taxon>Sar</taxon>
        <taxon>Rhizaria</taxon>
        <taxon>Retaria</taxon>
        <taxon>Foraminifera</taxon>
        <taxon>Monothalamids</taxon>
        <taxon>Reticulomyxidae</taxon>
        <taxon>Reticulomyxa</taxon>
    </lineage>
</organism>
<gene>
    <name evidence="4" type="ORF">RFI_00724</name>
</gene>
<sequence>MWKKKAIQLDLAKEILVRCICKPCQAPNPLLRALSSSRRNQDAKEDKHDDDDEKTNFTNASGENEELVKLLKVVDEFHEMTEESNRQCLLQKCDDIFLEEKMDCCEAQANFAIASGYVNDDTFKIVRIYVFCREIKPDDTNTPIVVIPKKLWYQMKPASDNPTFLYMNDFRVKKNTFWTVDIKYHTLRTSIDIETHKCAYFVELKTQGYLLEARKILFDLQDSIVQNNSQSLDTFVVRHLIESIGDNESLQFAQQAMRDMVEVIQKPIKDLQSISQRIISQFDKNEANIKLVKTYVYVYIYIYVNVQIWFFFFCKKMICQIIFVNEQLEEQRQYLSPPQLFVALKCVVTTQTRNIIETARKVFWSDLEHNIRGEKEHAKAEGFQLFMLIPCFNLLASSCNAQANNELLKSFDLQLFNKVPHIAARYVEVVEMDQQIRCLLNINARLCAVEYLMQILYFQKNDSLSEEILNLLLSNKDIMTMETWIKLWINQDSKFVHIICNLYKQEFGKWSQFVERPQIIDMLKDEQVRKRLLNIFDDNKFRNTVVKVNKNFVAFIYFMLRHKDVIWQGWESVLQTLDYYIDKTEMIYDAYTLKAIFGVLCSFGHISVERPAKDAFERLQKRLLSNESSFGLWLKLFTYQAQKEKKDTLKNLLAQSLIDWISDNLIGKNIDPPRRLMYFISHSGFWSLPGEYKDIFLTEIKKKKETILLSQQKWSNKSLESMRKFLEPARTCTDLKLLNEIFKVIVDLPVQMESSISKGDANKGKNAIEEKKEHEDEESEDNEEKVNKNKLVCHLEYCFLCIPWLPLLGHRLKKVERLKHLQNFVEMTLEELFVMIENKSITFCVCELLHRDDNARNIETISQSLPRWKNNKTAKNRVNALWTMLEDYRNFVWLKPLYKMLLTNYMTRNDFSARLNEFGNLCSNWDLESFPKASQRYQNEHKMYQKQKDIMEHLANMQDSYAFKRLWSMRREEMKKQEKLSIDKLYSQVSKEWRELIQRLEKKHSVEDLRWFKGDDLHSELKFLFPSWSEQQRQLMAKDFCKECEKSKQLKEMVIPWTKLEKATEILKKYHKLNCTIKTDDTWYRFVQSLRNSVNAIEGKESSLQYLSACYDECMRCFGDKVSECETLLDLITKHDEGLIKQLATNQNFANKEHFANTMETLDNCNEIHFQQLVGALRAVNENIREHIWDADLKETSQVAKAILEIHKRDNDFTAKFKKCCSENLYRISLLVDEADRFQASQSLRILEKATQNAQWTFAGCDQVLQEKGQTSERLILQIGAINDQSKSQTLNCDQLEQAIDRVLLGFSKEKELKKIQSLIEKFGVCKDIETLRAMFWRKGGRQATDKLHLSVKKTLAEFKDLHSEWKKRLENWQNECVKFRKEYPILNYFTFNEVRCLSQKLNDIINCAQEHRAILCSKFILPFLQRIDSTLSNVLPFVEKWECEPAQGDKVLSQFGAVFSKIWTNLRHSNDVYCNKPFCGLEYSKPNLIIQDYDKMLDILELFRNFGVTPRIEHILICKENTTEEEIECLLFRAITSANQAHPSLYCLMWPEMLPLETLEPVTKLFHNLLLSQKALDDLKKIPYLLIVMSNSLDNMLSQKLNPFRLSKRIAMNEQTPNLLIQQLYCNDLKAFALQNSSVNLNNNNNNNKPFVQLYISDQIGMGKSFKIEQDIESIRSMNPKVQAVRIALNSGTMDWKSIMEGLWRHHPCTIEEQVQNNLIDIKTKCFKLNYHVDNLVVYHLDISSCISASANTFFFELLFLQHVNTTLKVLASQCFHVNTNMAFLIEMPFKLNGIDNDYKKVLHTVFSSAKLPIVKVSKKTNPYVFGPEARFAIKWMKEFNAGNLKFAKKKKKNLIACIVLCTIKTDEQINQ</sequence>
<proteinExistence type="predicted"/>
<evidence type="ECO:0000313" key="5">
    <source>
        <dbReference type="Proteomes" id="UP000023152"/>
    </source>
</evidence>
<feature type="region of interest" description="Disordered" evidence="2">
    <location>
        <begin position="757"/>
        <end position="783"/>
    </location>
</feature>
<dbReference type="Proteomes" id="UP000023152">
    <property type="component" value="Unassembled WGS sequence"/>
</dbReference>
<accession>X6PCV0</accession>
<evidence type="ECO:0000256" key="2">
    <source>
        <dbReference type="SAM" id="MobiDB-lite"/>
    </source>
</evidence>
<reference evidence="4 5" key="1">
    <citation type="journal article" date="2013" name="Curr. Biol.">
        <title>The Genome of the Foraminiferan Reticulomyxa filosa.</title>
        <authorList>
            <person name="Glockner G."/>
            <person name="Hulsmann N."/>
            <person name="Schleicher M."/>
            <person name="Noegel A.A."/>
            <person name="Eichinger L."/>
            <person name="Gallinger C."/>
            <person name="Pawlowski J."/>
            <person name="Sierra R."/>
            <person name="Euteneuer U."/>
            <person name="Pillet L."/>
            <person name="Moustafa A."/>
            <person name="Platzer M."/>
            <person name="Groth M."/>
            <person name="Szafranski K."/>
            <person name="Schliwa M."/>
        </authorList>
    </citation>
    <scope>NUCLEOTIDE SEQUENCE [LARGE SCALE GENOMIC DNA]</scope>
</reference>
<keyword evidence="3" id="KW-0812">Transmembrane</keyword>
<name>X6PCV0_RETFI</name>
<comment type="caution">
    <text evidence="4">The sequence shown here is derived from an EMBL/GenBank/DDBJ whole genome shotgun (WGS) entry which is preliminary data.</text>
</comment>
<keyword evidence="3" id="KW-1133">Transmembrane helix</keyword>
<feature type="coiled-coil region" evidence="1">
    <location>
        <begin position="1356"/>
        <end position="1383"/>
    </location>
</feature>
<dbReference type="OrthoDB" id="6142015at2759"/>
<keyword evidence="1" id="KW-0175">Coiled coil</keyword>
<evidence type="ECO:0000256" key="3">
    <source>
        <dbReference type="SAM" id="Phobius"/>
    </source>
</evidence>
<protein>
    <submittedName>
        <fullName evidence="4">Uncharacterized protein</fullName>
    </submittedName>
</protein>
<feature type="region of interest" description="Disordered" evidence="2">
    <location>
        <begin position="35"/>
        <end position="59"/>
    </location>
</feature>
<evidence type="ECO:0000313" key="4">
    <source>
        <dbReference type="EMBL" id="ETO36340.1"/>
    </source>
</evidence>